<accession>A0AAD7GRX1</accession>
<keyword evidence="3" id="KW-1185">Reference proteome</keyword>
<dbReference type="EMBL" id="JARKIE010000011">
    <property type="protein sequence ID" value="KAJ7703919.1"/>
    <property type="molecule type" value="Genomic_DNA"/>
</dbReference>
<name>A0AAD7GRX1_MYCRO</name>
<dbReference type="AlphaFoldDB" id="A0AAD7GRX1"/>
<feature type="region of interest" description="Disordered" evidence="1">
    <location>
        <begin position="23"/>
        <end position="52"/>
    </location>
</feature>
<reference evidence="2" key="1">
    <citation type="submission" date="2023-03" db="EMBL/GenBank/DDBJ databases">
        <title>Massive genome expansion in bonnet fungi (Mycena s.s.) driven by repeated elements and novel gene families across ecological guilds.</title>
        <authorList>
            <consortium name="Lawrence Berkeley National Laboratory"/>
            <person name="Harder C.B."/>
            <person name="Miyauchi S."/>
            <person name="Viragh M."/>
            <person name="Kuo A."/>
            <person name="Thoen E."/>
            <person name="Andreopoulos B."/>
            <person name="Lu D."/>
            <person name="Skrede I."/>
            <person name="Drula E."/>
            <person name="Henrissat B."/>
            <person name="Morin E."/>
            <person name="Kohler A."/>
            <person name="Barry K."/>
            <person name="LaButti K."/>
            <person name="Morin E."/>
            <person name="Salamov A."/>
            <person name="Lipzen A."/>
            <person name="Mereny Z."/>
            <person name="Hegedus B."/>
            <person name="Baldrian P."/>
            <person name="Stursova M."/>
            <person name="Weitz H."/>
            <person name="Taylor A."/>
            <person name="Grigoriev I.V."/>
            <person name="Nagy L.G."/>
            <person name="Martin F."/>
            <person name="Kauserud H."/>
        </authorList>
    </citation>
    <scope>NUCLEOTIDE SEQUENCE</scope>
    <source>
        <strain evidence="2">CBHHK067</strain>
    </source>
</reference>
<gene>
    <name evidence="2" type="ORF">B0H17DRAFT_1040194</name>
</gene>
<evidence type="ECO:0000256" key="1">
    <source>
        <dbReference type="SAM" id="MobiDB-lite"/>
    </source>
</evidence>
<feature type="compositionally biased region" description="Basic and acidic residues" evidence="1">
    <location>
        <begin position="28"/>
        <end position="52"/>
    </location>
</feature>
<organism evidence="2 3">
    <name type="scientific">Mycena rosella</name>
    <name type="common">Pink bonnet</name>
    <name type="synonym">Agaricus rosellus</name>
    <dbReference type="NCBI Taxonomy" id="1033263"/>
    <lineage>
        <taxon>Eukaryota</taxon>
        <taxon>Fungi</taxon>
        <taxon>Dikarya</taxon>
        <taxon>Basidiomycota</taxon>
        <taxon>Agaricomycotina</taxon>
        <taxon>Agaricomycetes</taxon>
        <taxon>Agaricomycetidae</taxon>
        <taxon>Agaricales</taxon>
        <taxon>Marasmiineae</taxon>
        <taxon>Mycenaceae</taxon>
        <taxon>Mycena</taxon>
    </lineage>
</organism>
<proteinExistence type="predicted"/>
<dbReference type="Proteomes" id="UP001221757">
    <property type="component" value="Unassembled WGS sequence"/>
</dbReference>
<protein>
    <submittedName>
        <fullName evidence="2">Uncharacterized protein</fullName>
    </submittedName>
</protein>
<evidence type="ECO:0000313" key="3">
    <source>
        <dbReference type="Proteomes" id="UP001221757"/>
    </source>
</evidence>
<comment type="caution">
    <text evidence="2">The sequence shown here is derived from an EMBL/GenBank/DDBJ whole genome shotgun (WGS) entry which is preliminary data.</text>
</comment>
<sequence length="88" mass="10195">MHLRTDRQCSTGHACIASRLSSPCRTENGARQEGRRARKQFQRERSMTAGRKDAQHLLKARNSCFSQRLERVRRDWMADVTQQPAPGR</sequence>
<evidence type="ECO:0000313" key="2">
    <source>
        <dbReference type="EMBL" id="KAJ7703919.1"/>
    </source>
</evidence>